<feature type="transmembrane region" description="Helical" evidence="2">
    <location>
        <begin position="40"/>
        <end position="61"/>
    </location>
</feature>
<evidence type="ECO:0000313" key="5">
    <source>
        <dbReference type="Proteomes" id="UP000077248"/>
    </source>
</evidence>
<dbReference type="Proteomes" id="UP000077248">
    <property type="component" value="Unassembled WGS sequence"/>
</dbReference>
<keyword evidence="2" id="KW-0472">Membrane</keyword>
<feature type="transmembrane region" description="Helical" evidence="2">
    <location>
        <begin position="12"/>
        <end position="34"/>
    </location>
</feature>
<feature type="transmembrane region" description="Helical" evidence="2">
    <location>
        <begin position="366"/>
        <end position="383"/>
    </location>
</feature>
<evidence type="ECO:0000313" key="4">
    <source>
        <dbReference type="EMBL" id="OAG23371.1"/>
    </source>
</evidence>
<dbReference type="PANTHER" id="PTHR12203:SF104">
    <property type="entry name" value="PROTEIN CAP1, PUTATIVE (AFU_ORTHOLOGUE AFUA_1G05595)-RELATED"/>
    <property type="match status" value="1"/>
</dbReference>
<dbReference type="STRING" id="5599.A0A177DVY8"/>
<dbReference type="InterPro" id="IPR051091">
    <property type="entry name" value="O-Glucosyltr/Glycosyltrsf_90"/>
</dbReference>
<sequence length="987" mass="110525">MHPAVSILADNVVKYHHLLAPLLYTVLAAVANVHTPVQHSLLITTISWLIVWVPTVFWVGIYSNSDRAKRKTSWLAGALLGLSAICDRAACDKQGIWATKALVPLFTVLFSENELLAKHLVLPTFTILDGPAAETKTSPDRQLHNESHGILAVLTVSASVVLGVYTVPTTVSLGLSSAIFAATGLVLFESTIRAATEESDGSRRGPMSANGNILRRASISGSLRAQRLAALRDLAVAIAVVCGIASILTESSLTASTISWEPVYREYDREWRDVHNLRILMRFLWMLPVQSIVNVLVFVLISQYGAVHTSLLAVFSHLAAKLHFAPTFSTILFTSIYGVAALVYFFESPDSPLMMDTRRSMRLRRFIFVVLAFAVGSLLLGRLNGPQTYRPVADGVVTNIPFYPPEKPLGPMPIDASKGHPAAQLIDAAEADFQSTLNRQSKSLTDAVREYRRRNGIPPPPHFDKWYEFATRNGVVMIDEYDTINEMLLPFWALKPSTIRSRIANALGHEDSSLLAIAVRHGAIENFQGGDEWQQQATIGMMKQFVQYLPDMDLGFNLHDEPRVIVPNNLMSSMVAKVRDEILPRTAKNTTPRNAFSTRPEDLSDGTRFAEVSTTKFNRFAHQQTWTHSRLSCSPGSQAQTFEDYAADNLTAYATSDLGFIYNATAFSDICNSPSFSSTYGFFERPNAFSIIHELTPIFSQSKISSFQDILYPSPWYWIGKVGYDETHDTTWENKTNSLYWRGSTTGGFSRNGGWRRQHRQHVVQRLNAPDTAKILEPVSTSSAANSPSTSYAVTEIDRRALKNLIDVHFSHIGQCDPGDCDAQQEFFDVTERVDGQDAWYYKHLLDMDGNAFSGRFYSFLKSRSLTYKMALFREWHAEWLRPWVHYIPLSLRGDEHLDLVRWFSGAKVIDDDGDGKAERSDADGGKKGGNGDSEGERKARVIAKRSSEWHDRVLRNVDFEVWFFRLLLEYGRVVDDRREEIGFPGP</sequence>
<gene>
    <name evidence="4" type="ORF">CC77DRAFT_984261</name>
</gene>
<dbReference type="SMART" id="SM00672">
    <property type="entry name" value="CAP10"/>
    <property type="match status" value="1"/>
</dbReference>
<evidence type="ECO:0000256" key="2">
    <source>
        <dbReference type="SAM" id="Phobius"/>
    </source>
</evidence>
<keyword evidence="5" id="KW-1185">Reference proteome</keyword>
<proteinExistence type="predicted"/>
<protein>
    <recommendedName>
        <fullName evidence="3">Glycosyl transferase CAP10 domain-containing protein</fullName>
    </recommendedName>
</protein>
<feature type="domain" description="Glycosyl transferase CAP10" evidence="3">
    <location>
        <begin position="654"/>
        <end position="978"/>
    </location>
</feature>
<name>A0A177DVY8_ALTAL</name>
<feature type="transmembrane region" description="Helical" evidence="2">
    <location>
        <begin position="149"/>
        <end position="167"/>
    </location>
</feature>
<dbReference type="GeneID" id="29121759"/>
<organism evidence="4 5">
    <name type="scientific">Alternaria alternata</name>
    <name type="common">Alternaria rot fungus</name>
    <name type="synonym">Torula alternata</name>
    <dbReference type="NCBI Taxonomy" id="5599"/>
    <lineage>
        <taxon>Eukaryota</taxon>
        <taxon>Fungi</taxon>
        <taxon>Dikarya</taxon>
        <taxon>Ascomycota</taxon>
        <taxon>Pezizomycotina</taxon>
        <taxon>Dothideomycetes</taxon>
        <taxon>Pleosporomycetidae</taxon>
        <taxon>Pleosporales</taxon>
        <taxon>Pleosporineae</taxon>
        <taxon>Pleosporaceae</taxon>
        <taxon>Alternaria</taxon>
        <taxon>Alternaria sect. Alternaria</taxon>
        <taxon>Alternaria alternata complex</taxon>
    </lineage>
</organism>
<dbReference type="EMBL" id="KV441473">
    <property type="protein sequence ID" value="OAG23371.1"/>
    <property type="molecule type" value="Genomic_DNA"/>
</dbReference>
<accession>A0A177DVY8</accession>
<reference evidence="4 5" key="1">
    <citation type="submission" date="2016-05" db="EMBL/GenBank/DDBJ databases">
        <title>Comparative analysis of secretome profiles of manganese(II)-oxidizing ascomycete fungi.</title>
        <authorList>
            <consortium name="DOE Joint Genome Institute"/>
            <person name="Zeiner C.A."/>
            <person name="Purvine S.O."/>
            <person name="Zink E.M."/>
            <person name="Wu S."/>
            <person name="Pasa-Tolic L."/>
            <person name="Chaput D.L."/>
            <person name="Haridas S."/>
            <person name="Grigoriev I.V."/>
            <person name="Santelli C.M."/>
            <person name="Hansel C.M."/>
        </authorList>
    </citation>
    <scope>NUCLEOTIDE SEQUENCE [LARGE SCALE GENOMIC DNA]</scope>
    <source>
        <strain evidence="4 5">SRC1lrK2f</strain>
    </source>
</reference>
<feature type="compositionally biased region" description="Basic and acidic residues" evidence="1">
    <location>
        <begin position="914"/>
        <end position="927"/>
    </location>
</feature>
<keyword evidence="2" id="KW-1133">Transmembrane helix</keyword>
<dbReference type="RefSeq" id="XP_018388792.1">
    <property type="nucleotide sequence ID" value="XM_018536165.1"/>
</dbReference>
<feature type="region of interest" description="Disordered" evidence="1">
    <location>
        <begin position="914"/>
        <end position="938"/>
    </location>
</feature>
<dbReference type="KEGG" id="aalt:CC77DRAFT_984261"/>
<evidence type="ECO:0000259" key="3">
    <source>
        <dbReference type="SMART" id="SM00672"/>
    </source>
</evidence>
<dbReference type="PANTHER" id="PTHR12203">
    <property type="entry name" value="KDEL LYS-ASP-GLU-LEU CONTAINING - RELATED"/>
    <property type="match status" value="1"/>
</dbReference>
<dbReference type="OMA" id="CDRAACD"/>
<feature type="transmembrane region" description="Helical" evidence="2">
    <location>
        <begin position="279"/>
        <end position="304"/>
    </location>
</feature>
<keyword evidence="2" id="KW-0812">Transmembrane</keyword>
<feature type="transmembrane region" description="Helical" evidence="2">
    <location>
        <begin position="324"/>
        <end position="346"/>
    </location>
</feature>
<dbReference type="InterPro" id="IPR006598">
    <property type="entry name" value="CAP10"/>
</dbReference>
<dbReference type="AlphaFoldDB" id="A0A177DVY8"/>
<evidence type="ECO:0000256" key="1">
    <source>
        <dbReference type="SAM" id="MobiDB-lite"/>
    </source>
</evidence>
<dbReference type="VEuPathDB" id="FungiDB:CC77DRAFT_984261"/>